<dbReference type="Pfam" id="PF13735">
    <property type="entry name" value="tRNA_NucTran2_2"/>
    <property type="match status" value="1"/>
</dbReference>
<sequence>MTDADERLWRMGLEVVRKLQERGFEAYLVGGCARDRLLGRPLHDVDVATSAHPEQVAASFERVIPTGLQHGTVTVMHEGTPFEVTTYRTESGYSDARRPDSVAFVRDIREDLARRDFTINAMAAGLEGEWIDPYGGREDLSACIVRCVGDADRRFGEDALRMVRAIRFAAAFRFRLAKSVWRGIRSQAQRLRFVAMERIGAEWDKMMAGADPDRACRLLARSGLMAHLKEPLPAGLKAGMLAYRTAAEVGPKLRDIADTDARWIAWLSRCGAEPEEAVRFCRTIRLSGKREARIGQGVAFARRMAVSPGDRATFITAVLDFGKPAASDWLAAIGAGTGNGHGHAALLKCLEELPADSVRQLAVRGDELARHWDRPAGPWVAKVLRSLLEEVAFGRLPNDNAALLRAAEAFKES</sequence>
<dbReference type="CDD" id="cd05398">
    <property type="entry name" value="NT_ClassII-CCAase"/>
    <property type="match status" value="1"/>
</dbReference>
<dbReference type="Gene3D" id="3.30.460.10">
    <property type="entry name" value="Beta Polymerase, domain 2"/>
    <property type="match status" value="1"/>
</dbReference>
<dbReference type="InterPro" id="IPR002646">
    <property type="entry name" value="PolA_pol_head_dom"/>
</dbReference>
<dbReference type="SUPFAM" id="SSF81301">
    <property type="entry name" value="Nucleotidyltransferase"/>
    <property type="match status" value="1"/>
</dbReference>
<dbReference type="RefSeq" id="WP_123040769.1">
    <property type="nucleotide sequence ID" value="NZ_CP033433.1"/>
</dbReference>
<feature type="domain" description="Poly A polymerase head" evidence="10">
    <location>
        <begin position="26"/>
        <end position="145"/>
    </location>
</feature>
<dbReference type="GO" id="GO:0004810">
    <property type="term" value="F:CCA tRNA nucleotidyltransferase activity"/>
    <property type="evidence" value="ECO:0007669"/>
    <property type="project" value="UniProtKB-EC"/>
</dbReference>
<dbReference type="Pfam" id="PF12627">
    <property type="entry name" value="PolyA_pol_RNAbd"/>
    <property type="match status" value="1"/>
</dbReference>
<dbReference type="Proteomes" id="UP000269097">
    <property type="component" value="Chromosome"/>
</dbReference>
<keyword evidence="4 13" id="KW-0548">Nucleotidyltransferase</keyword>
<dbReference type="Gene3D" id="1.10.3090.10">
    <property type="entry name" value="cca-adding enzyme, domain 2"/>
    <property type="match status" value="1"/>
</dbReference>
<evidence type="ECO:0000256" key="9">
    <source>
        <dbReference type="RuleBase" id="RU003953"/>
    </source>
</evidence>
<evidence type="ECO:0000256" key="6">
    <source>
        <dbReference type="ARBA" id="ARBA00022741"/>
    </source>
</evidence>
<dbReference type="GO" id="GO:0008033">
    <property type="term" value="P:tRNA processing"/>
    <property type="evidence" value="ECO:0007669"/>
    <property type="project" value="UniProtKB-KW"/>
</dbReference>
<comment type="similarity">
    <text evidence="9">Belongs to the tRNA nucleotidyltransferase/poly(A) polymerase family.</text>
</comment>
<dbReference type="GO" id="GO:0000049">
    <property type="term" value="F:tRNA binding"/>
    <property type="evidence" value="ECO:0007669"/>
    <property type="project" value="TreeGrafter"/>
</dbReference>
<keyword evidence="3" id="KW-0819">tRNA processing</keyword>
<evidence type="ECO:0000256" key="4">
    <source>
        <dbReference type="ARBA" id="ARBA00022695"/>
    </source>
</evidence>
<accession>A0A3G3JXV2</accession>
<keyword evidence="6" id="KW-0547">Nucleotide-binding</keyword>
<keyword evidence="7" id="KW-0460">Magnesium</keyword>
<evidence type="ECO:0000313" key="13">
    <source>
        <dbReference type="EMBL" id="AYQ72687.1"/>
    </source>
</evidence>
<gene>
    <name evidence="13" type="ORF">EAV92_09000</name>
</gene>
<evidence type="ECO:0000256" key="2">
    <source>
        <dbReference type="ARBA" id="ARBA00022679"/>
    </source>
</evidence>
<dbReference type="SUPFAM" id="SSF81891">
    <property type="entry name" value="Poly A polymerase C-terminal region-like"/>
    <property type="match status" value="1"/>
</dbReference>
<feature type="domain" description="CCA-adding enzyme C-terminal" evidence="12">
    <location>
        <begin position="258"/>
        <end position="406"/>
    </location>
</feature>
<keyword evidence="2 9" id="KW-0808">Transferase</keyword>
<name>A0A3G3JXV2_9BACL</name>
<evidence type="ECO:0000256" key="5">
    <source>
        <dbReference type="ARBA" id="ARBA00022723"/>
    </source>
</evidence>
<dbReference type="EC" id="2.7.7.72" evidence="13"/>
<evidence type="ECO:0000259" key="12">
    <source>
        <dbReference type="Pfam" id="PF13735"/>
    </source>
</evidence>
<comment type="cofactor">
    <cofactor evidence="1">
        <name>Mg(2+)</name>
        <dbReference type="ChEBI" id="CHEBI:18420"/>
    </cofactor>
</comment>
<dbReference type="GO" id="GO:0000166">
    <property type="term" value="F:nucleotide binding"/>
    <property type="evidence" value="ECO:0007669"/>
    <property type="project" value="UniProtKB-KW"/>
</dbReference>
<reference evidence="13 14" key="1">
    <citation type="submission" date="2018-10" db="EMBL/GenBank/DDBJ databases">
        <title>Genome Sequence of Cohnella sp.</title>
        <authorList>
            <person name="Srinivasan S."/>
            <person name="Kim M.K."/>
        </authorList>
    </citation>
    <scope>NUCLEOTIDE SEQUENCE [LARGE SCALE GENOMIC DNA]</scope>
    <source>
        <strain evidence="13 14">18JY8-7</strain>
    </source>
</reference>
<evidence type="ECO:0000256" key="7">
    <source>
        <dbReference type="ARBA" id="ARBA00022842"/>
    </source>
</evidence>
<keyword evidence="5" id="KW-0479">Metal-binding</keyword>
<keyword evidence="14" id="KW-1185">Reference proteome</keyword>
<dbReference type="InterPro" id="IPR043519">
    <property type="entry name" value="NT_sf"/>
</dbReference>
<protein>
    <submittedName>
        <fullName evidence="13">CCA tRNA nucleotidyltransferase</fullName>
        <ecNumber evidence="13">2.7.7.72</ecNumber>
    </submittedName>
</protein>
<dbReference type="AlphaFoldDB" id="A0A3G3JXV2"/>
<dbReference type="KEGG" id="coh:EAV92_09000"/>
<evidence type="ECO:0000256" key="8">
    <source>
        <dbReference type="ARBA" id="ARBA00022884"/>
    </source>
</evidence>
<dbReference type="InterPro" id="IPR032810">
    <property type="entry name" value="CCA-adding_enz_C"/>
</dbReference>
<dbReference type="PANTHER" id="PTHR46173">
    <property type="entry name" value="CCA TRNA NUCLEOTIDYLTRANSFERASE 1, MITOCHONDRIAL"/>
    <property type="match status" value="1"/>
</dbReference>
<dbReference type="Gene3D" id="1.10.246.80">
    <property type="match status" value="1"/>
</dbReference>
<proteinExistence type="inferred from homology"/>
<dbReference type="NCBIfam" id="NF009814">
    <property type="entry name" value="PRK13299.1"/>
    <property type="match status" value="1"/>
</dbReference>
<dbReference type="GO" id="GO:0046872">
    <property type="term" value="F:metal ion binding"/>
    <property type="evidence" value="ECO:0007669"/>
    <property type="project" value="UniProtKB-KW"/>
</dbReference>
<dbReference type="Pfam" id="PF01743">
    <property type="entry name" value="PolyA_pol"/>
    <property type="match status" value="1"/>
</dbReference>
<evidence type="ECO:0000256" key="1">
    <source>
        <dbReference type="ARBA" id="ARBA00001946"/>
    </source>
</evidence>
<dbReference type="EMBL" id="CP033433">
    <property type="protein sequence ID" value="AYQ72687.1"/>
    <property type="molecule type" value="Genomic_DNA"/>
</dbReference>
<dbReference type="InterPro" id="IPR050264">
    <property type="entry name" value="Bact_CCA-adding_enz_type3_sf"/>
</dbReference>
<dbReference type="InterPro" id="IPR032828">
    <property type="entry name" value="PolyA_RNA-bd"/>
</dbReference>
<organism evidence="13 14">
    <name type="scientific">Cohnella candidum</name>
    <dbReference type="NCBI Taxonomy" id="2674991"/>
    <lineage>
        <taxon>Bacteria</taxon>
        <taxon>Bacillati</taxon>
        <taxon>Bacillota</taxon>
        <taxon>Bacilli</taxon>
        <taxon>Bacillales</taxon>
        <taxon>Paenibacillaceae</taxon>
        <taxon>Cohnella</taxon>
    </lineage>
</organism>
<keyword evidence="8 9" id="KW-0694">RNA-binding</keyword>
<dbReference type="PANTHER" id="PTHR46173:SF1">
    <property type="entry name" value="CCA TRNA NUCLEOTIDYLTRANSFERASE 1, MITOCHONDRIAL"/>
    <property type="match status" value="1"/>
</dbReference>
<evidence type="ECO:0000259" key="11">
    <source>
        <dbReference type="Pfam" id="PF12627"/>
    </source>
</evidence>
<evidence type="ECO:0000256" key="3">
    <source>
        <dbReference type="ARBA" id="ARBA00022694"/>
    </source>
</evidence>
<evidence type="ECO:0000259" key="10">
    <source>
        <dbReference type="Pfam" id="PF01743"/>
    </source>
</evidence>
<evidence type="ECO:0000313" key="14">
    <source>
        <dbReference type="Proteomes" id="UP000269097"/>
    </source>
</evidence>
<feature type="domain" description="tRNA nucleotidyltransferase/poly(A) polymerase RNA and SrmB- binding" evidence="11">
    <location>
        <begin position="174"/>
        <end position="228"/>
    </location>
</feature>